<protein>
    <recommendedName>
        <fullName evidence="4">Teneurin-like YD-shell domain-containing protein</fullName>
    </recommendedName>
</protein>
<evidence type="ECO:0000256" key="2">
    <source>
        <dbReference type="ARBA" id="ARBA00022737"/>
    </source>
</evidence>
<dbReference type="Proteomes" id="UP000181901">
    <property type="component" value="Unassembled WGS sequence"/>
</dbReference>
<dbReference type="AlphaFoldDB" id="A0A1J5MRS1"/>
<gene>
    <name evidence="5" type="ORF">BerOc1_01234</name>
</gene>
<dbReference type="InterPro" id="IPR051216">
    <property type="entry name" value="Teneurin"/>
</dbReference>
<keyword evidence="2" id="KW-0677">Repeat</keyword>
<evidence type="ECO:0000256" key="1">
    <source>
        <dbReference type="ARBA" id="ARBA00022536"/>
    </source>
</evidence>
<evidence type="ECO:0000259" key="4">
    <source>
        <dbReference type="Pfam" id="PF25023"/>
    </source>
</evidence>
<dbReference type="InterPro" id="IPR022385">
    <property type="entry name" value="Rhs_assc_core"/>
</dbReference>
<keyword evidence="1" id="KW-0245">EGF-like domain</keyword>
<dbReference type="EMBL" id="LKAQ01000004">
    <property type="protein sequence ID" value="OIQ49309.1"/>
    <property type="molecule type" value="Genomic_DNA"/>
</dbReference>
<dbReference type="NCBIfam" id="TIGR03696">
    <property type="entry name" value="Rhs_assc_core"/>
    <property type="match status" value="1"/>
</dbReference>
<dbReference type="PANTHER" id="PTHR11219">
    <property type="entry name" value="TENEURIN AND N-ACETYLGLUCOSAMINE-1-PHOSPHODIESTER ALPHA-N-ACETYLGLUCOSAMINIDASE"/>
    <property type="match status" value="1"/>
</dbReference>
<comment type="caution">
    <text evidence="5">The sequence shown here is derived from an EMBL/GenBank/DDBJ whole genome shotgun (WGS) entry which is preliminary data.</text>
</comment>
<dbReference type="InterPro" id="IPR056823">
    <property type="entry name" value="TEN-like_YD-shell"/>
</dbReference>
<dbReference type="Pfam" id="PF25023">
    <property type="entry name" value="TEN_YD-shell"/>
    <property type="match status" value="1"/>
</dbReference>
<dbReference type="Gene3D" id="2.180.10.10">
    <property type="entry name" value="RHS repeat-associated core"/>
    <property type="match status" value="1"/>
</dbReference>
<keyword evidence="3" id="KW-1015">Disulfide bond</keyword>
<sequence>MRPDLVQAGRVVVSVQEAVVGEGPGCGAVGVDVDDNVIKEVLYGPFGDIIEDTNPGLRLPIGFAGGLHDRDLGFVRFGWRDYDVRTCRWTAPDPIGDKGGDPDWYGYCLDDPVNSNDQLGLWGQFVGPLLRAAPTINKAGREVADRFLPPGGGVKDVLMEAGTRIWENGIGKYDERIEEIQEGRFGKRGEKIDEYYNQTWKK</sequence>
<keyword evidence="6" id="KW-1185">Reference proteome</keyword>
<evidence type="ECO:0000313" key="5">
    <source>
        <dbReference type="EMBL" id="OIQ49309.1"/>
    </source>
</evidence>
<reference evidence="5 6" key="1">
    <citation type="submission" date="2015-09" db="EMBL/GenBank/DDBJ databases">
        <title>Genome of Desulfovibrio dechloracetivorans BerOc1, a mercury methylating strain isolated from highly hydrocarbons and metals contaminated coastal sediments.</title>
        <authorList>
            <person name="Goni Urriza M."/>
            <person name="Gassie C."/>
            <person name="Bouchez O."/>
            <person name="Klopp C."/>
            <person name="Ranchou-Peyruse A."/>
            <person name="Remy G."/>
        </authorList>
    </citation>
    <scope>NUCLEOTIDE SEQUENCE [LARGE SCALE GENOMIC DNA]</scope>
    <source>
        <strain evidence="5 6">BerOc1</strain>
    </source>
</reference>
<evidence type="ECO:0000256" key="3">
    <source>
        <dbReference type="ARBA" id="ARBA00023157"/>
    </source>
</evidence>
<feature type="domain" description="Teneurin-like YD-shell" evidence="4">
    <location>
        <begin position="32"/>
        <end position="93"/>
    </location>
</feature>
<proteinExistence type="predicted"/>
<evidence type="ECO:0000313" key="6">
    <source>
        <dbReference type="Proteomes" id="UP000181901"/>
    </source>
</evidence>
<name>A0A1J5MRS1_9BACT</name>
<organism evidence="5 6">
    <name type="scientific">Pseudodesulfovibrio hydrargyri</name>
    <dbReference type="NCBI Taxonomy" id="2125990"/>
    <lineage>
        <taxon>Bacteria</taxon>
        <taxon>Pseudomonadati</taxon>
        <taxon>Thermodesulfobacteriota</taxon>
        <taxon>Desulfovibrionia</taxon>
        <taxon>Desulfovibrionales</taxon>
        <taxon>Desulfovibrionaceae</taxon>
    </lineage>
</organism>
<dbReference type="PANTHER" id="PTHR11219:SF69">
    <property type="entry name" value="TENEURIN-A"/>
    <property type="match status" value="1"/>
</dbReference>
<accession>A0A1J5MRS1</accession>